<reference evidence="1 2" key="1">
    <citation type="submission" date="2024-07" db="EMBL/GenBank/DDBJ databases">
        <title>Genomic Encyclopedia of Type Strains, Phase V (KMG-V): Genome sequencing to study the core and pangenomes of soil and plant-associated prokaryotes.</title>
        <authorList>
            <person name="Whitman W."/>
        </authorList>
    </citation>
    <scope>NUCLEOTIDE SEQUENCE [LARGE SCALE GENOMIC DNA]</scope>
    <source>
        <strain evidence="1 2">USDA 222</strain>
    </source>
</reference>
<proteinExistence type="predicted"/>
<dbReference type="EMBL" id="JBGBZN010000002">
    <property type="protein sequence ID" value="MEY9473708.1"/>
    <property type="molecule type" value="Genomic_DNA"/>
</dbReference>
<name>A0ABV4GS49_9BRAD</name>
<sequence length="58" mass="7075">MARWQCEADRLCLDRLITRARATNAIRKRSNPTRTSVWILEERQRKLFYVLVARVRMR</sequence>
<dbReference type="Proteomes" id="UP001565474">
    <property type="component" value="Unassembled WGS sequence"/>
</dbReference>
<organism evidence="1 2">
    <name type="scientific">Bradyrhizobium yuanmingense</name>
    <dbReference type="NCBI Taxonomy" id="108015"/>
    <lineage>
        <taxon>Bacteria</taxon>
        <taxon>Pseudomonadati</taxon>
        <taxon>Pseudomonadota</taxon>
        <taxon>Alphaproteobacteria</taxon>
        <taxon>Hyphomicrobiales</taxon>
        <taxon>Nitrobacteraceae</taxon>
        <taxon>Bradyrhizobium</taxon>
    </lineage>
</organism>
<protein>
    <submittedName>
        <fullName evidence="1">Uncharacterized protein</fullName>
    </submittedName>
</protein>
<accession>A0ABV4GS49</accession>
<keyword evidence="2" id="KW-1185">Reference proteome</keyword>
<comment type="caution">
    <text evidence="1">The sequence shown here is derived from an EMBL/GenBank/DDBJ whole genome shotgun (WGS) entry which is preliminary data.</text>
</comment>
<evidence type="ECO:0000313" key="1">
    <source>
        <dbReference type="EMBL" id="MEY9473708.1"/>
    </source>
</evidence>
<gene>
    <name evidence="1" type="ORF">ABH992_006107</name>
</gene>
<evidence type="ECO:0000313" key="2">
    <source>
        <dbReference type="Proteomes" id="UP001565474"/>
    </source>
</evidence>